<name>A0AAV7UFF1_PLEWA</name>
<comment type="caution">
    <text evidence="1">The sequence shown here is derived from an EMBL/GenBank/DDBJ whole genome shotgun (WGS) entry which is preliminary data.</text>
</comment>
<sequence>MPETEQKAFKLEKKRRRPKAEIVHTEEKKEFDDFLKEFCIPTDSTATEDEDHQLAIPEPHEEEHEEFFKIEEAEYEQEFDDSSHLEEICQDLNAESPEERVDNYPLRPSPRLCTTALLKELQNPMGFSWKKRRREHVSLPETLVPAQKGNLYLPRLPRILDQGKEPFREPATIRVVTPRVK</sequence>
<protein>
    <submittedName>
        <fullName evidence="1">Uncharacterized protein</fullName>
    </submittedName>
</protein>
<gene>
    <name evidence="1" type="ORF">NDU88_003188</name>
</gene>
<reference evidence="1" key="1">
    <citation type="journal article" date="2022" name="bioRxiv">
        <title>Sequencing and chromosome-scale assembly of the giantPleurodeles waltlgenome.</title>
        <authorList>
            <person name="Brown T."/>
            <person name="Elewa A."/>
            <person name="Iarovenko S."/>
            <person name="Subramanian E."/>
            <person name="Araus A.J."/>
            <person name="Petzold A."/>
            <person name="Susuki M."/>
            <person name="Suzuki K.-i.T."/>
            <person name="Hayashi T."/>
            <person name="Toyoda A."/>
            <person name="Oliveira C."/>
            <person name="Osipova E."/>
            <person name="Leigh N.D."/>
            <person name="Simon A."/>
            <person name="Yun M.H."/>
        </authorList>
    </citation>
    <scope>NUCLEOTIDE SEQUENCE</scope>
    <source>
        <strain evidence="1">20211129_DDA</strain>
        <tissue evidence="1">Liver</tissue>
    </source>
</reference>
<dbReference type="AlphaFoldDB" id="A0AAV7UFF1"/>
<evidence type="ECO:0000313" key="2">
    <source>
        <dbReference type="Proteomes" id="UP001066276"/>
    </source>
</evidence>
<proteinExistence type="predicted"/>
<dbReference type="EMBL" id="JANPWB010000005">
    <property type="protein sequence ID" value="KAJ1186407.1"/>
    <property type="molecule type" value="Genomic_DNA"/>
</dbReference>
<dbReference type="Proteomes" id="UP001066276">
    <property type="component" value="Chromosome 3_1"/>
</dbReference>
<keyword evidence="2" id="KW-1185">Reference proteome</keyword>
<organism evidence="1 2">
    <name type="scientific">Pleurodeles waltl</name>
    <name type="common">Iberian ribbed newt</name>
    <dbReference type="NCBI Taxonomy" id="8319"/>
    <lineage>
        <taxon>Eukaryota</taxon>
        <taxon>Metazoa</taxon>
        <taxon>Chordata</taxon>
        <taxon>Craniata</taxon>
        <taxon>Vertebrata</taxon>
        <taxon>Euteleostomi</taxon>
        <taxon>Amphibia</taxon>
        <taxon>Batrachia</taxon>
        <taxon>Caudata</taxon>
        <taxon>Salamandroidea</taxon>
        <taxon>Salamandridae</taxon>
        <taxon>Pleurodelinae</taxon>
        <taxon>Pleurodeles</taxon>
    </lineage>
</organism>
<accession>A0AAV7UFF1</accession>
<evidence type="ECO:0000313" key="1">
    <source>
        <dbReference type="EMBL" id="KAJ1186407.1"/>
    </source>
</evidence>